<dbReference type="RefSeq" id="WP_223660022.1">
    <property type="nucleotide sequence ID" value="NZ_BLAG01000009.1"/>
</dbReference>
<dbReference type="InterPro" id="IPR036689">
    <property type="entry name" value="ESAT-6-like_sf"/>
</dbReference>
<protein>
    <recommendedName>
        <fullName evidence="2">Outer membrane channel protein CpnT-like N-terminal domain-containing protein</fullName>
    </recommendedName>
</protein>
<accession>A0A5J4LHG9</accession>
<feature type="domain" description="Outer membrane channel protein CpnT-like N-terminal" evidence="2">
    <location>
        <begin position="11"/>
        <end position="133"/>
    </location>
</feature>
<dbReference type="Pfam" id="PF25547">
    <property type="entry name" value="WXG100_2"/>
    <property type="match status" value="1"/>
</dbReference>
<dbReference type="Gene3D" id="1.10.287.1060">
    <property type="entry name" value="ESAT-6-like"/>
    <property type="match status" value="1"/>
</dbReference>
<proteinExistence type="predicted"/>
<dbReference type="SUPFAM" id="SSF140453">
    <property type="entry name" value="EsxAB dimer-like"/>
    <property type="match status" value="1"/>
</dbReference>
<dbReference type="EMBL" id="BLAG01000009">
    <property type="protein sequence ID" value="GES30986.1"/>
    <property type="molecule type" value="Genomic_DNA"/>
</dbReference>
<evidence type="ECO:0000313" key="4">
    <source>
        <dbReference type="Proteomes" id="UP000325598"/>
    </source>
</evidence>
<dbReference type="Proteomes" id="UP000325598">
    <property type="component" value="Unassembled WGS sequence"/>
</dbReference>
<dbReference type="GeneID" id="96752398"/>
<keyword evidence="1" id="KW-0175">Coiled coil</keyword>
<name>A0A5J4LHG9_9ACTN</name>
<evidence type="ECO:0000256" key="1">
    <source>
        <dbReference type="SAM" id="Coils"/>
    </source>
</evidence>
<dbReference type="InterPro" id="IPR057746">
    <property type="entry name" value="CpnT-like_N"/>
</dbReference>
<dbReference type="AlphaFoldDB" id="A0A5J4LHG9"/>
<evidence type="ECO:0000313" key="3">
    <source>
        <dbReference type="EMBL" id="GES30986.1"/>
    </source>
</evidence>
<feature type="coiled-coil region" evidence="1">
    <location>
        <begin position="89"/>
        <end position="116"/>
    </location>
</feature>
<evidence type="ECO:0000259" key="2">
    <source>
        <dbReference type="Pfam" id="PF25547"/>
    </source>
</evidence>
<reference evidence="3 4" key="1">
    <citation type="submission" date="2019-10" db="EMBL/GenBank/DDBJ databases">
        <title>Whole genome shotgun sequence of Streptomyces angustmyceticus NBRC 3934.</title>
        <authorList>
            <person name="Hosoyama A."/>
            <person name="Ichikawa N."/>
            <person name="Kimura A."/>
            <person name="Kitahashi Y."/>
            <person name="Komaki H."/>
            <person name="Uohara A."/>
        </authorList>
    </citation>
    <scope>NUCLEOTIDE SEQUENCE [LARGE SCALE GENOMIC DNA]</scope>
    <source>
        <strain evidence="3 4">NBRC 3934</strain>
    </source>
</reference>
<gene>
    <name evidence="3" type="ORF">San01_34730</name>
</gene>
<keyword evidence="4" id="KW-1185">Reference proteome</keyword>
<organism evidence="3 4">
    <name type="scientific">Streptomyces angustmyceticus</name>
    <dbReference type="NCBI Taxonomy" id="285578"/>
    <lineage>
        <taxon>Bacteria</taxon>
        <taxon>Bacillati</taxon>
        <taxon>Actinomycetota</taxon>
        <taxon>Actinomycetes</taxon>
        <taxon>Kitasatosporales</taxon>
        <taxon>Streptomycetaceae</taxon>
        <taxon>Streptomyces</taxon>
    </lineage>
</organism>
<comment type="caution">
    <text evidence="3">The sequence shown here is derived from an EMBL/GenBank/DDBJ whole genome shotgun (WGS) entry which is preliminary data.</text>
</comment>
<sequence length="428" mass="44868">MGAGDKAKEIVQDLTGMWWPEGDEDELREAARAWRTFADDVEDCTAACHKRAQDVIDNNKGKSIDSFGEFWRKYHGGGKGYLDDVASAARDMAKALDKYADQVAEAKKKIEHELEIAGAVLVVGTALAVFTGGITEVAALGATEAIVAAASTAGVAVSATVAEIAGTVLATAAIGGIEAITVDVVVAQGGRNLLGDQHGINLAEARDAGVTGVLLGGAFGGAARTAKAVGDAGGFKAVLADTKLDGLRLRPAIDQMGKRRTWQLYHAKESKALAPPAKAGDDILPSGHPIYHGKQTTTIGYDPRTLSNLERVRRVDGVHDVVVHGTPDNVFIAGHVNPAGVAKTTYEISPHQVVESIRNNPNYTGGPIRLVSCHSGAGAEPLAQSVANEMGAPVYAPTNRMGVDRTLGIQEPVIDKGGYWRIFLPITD</sequence>